<accession>A0ABV0K7E4</accession>
<dbReference type="PROSITE" id="PS51257">
    <property type="entry name" value="PROKAR_LIPOPROTEIN"/>
    <property type="match status" value="1"/>
</dbReference>
<proteinExistence type="predicted"/>
<feature type="compositionally biased region" description="Polar residues" evidence="1">
    <location>
        <begin position="75"/>
        <end position="87"/>
    </location>
</feature>
<feature type="chain" id="PRO_5046788653" evidence="2">
    <location>
        <begin position="20"/>
        <end position="528"/>
    </location>
</feature>
<feature type="compositionally biased region" description="Polar residues" evidence="1">
    <location>
        <begin position="296"/>
        <end position="308"/>
    </location>
</feature>
<feature type="region of interest" description="Disordered" evidence="1">
    <location>
        <begin position="256"/>
        <end position="339"/>
    </location>
</feature>
<evidence type="ECO:0000256" key="1">
    <source>
        <dbReference type="SAM" id="MobiDB-lite"/>
    </source>
</evidence>
<feature type="region of interest" description="Disordered" evidence="1">
    <location>
        <begin position="355"/>
        <end position="376"/>
    </location>
</feature>
<dbReference type="Proteomes" id="UP001482513">
    <property type="component" value="Unassembled WGS sequence"/>
</dbReference>
<feature type="compositionally biased region" description="Polar residues" evidence="1">
    <location>
        <begin position="184"/>
        <end position="194"/>
    </location>
</feature>
<dbReference type="RefSeq" id="WP_190706331.1">
    <property type="nucleotide sequence ID" value="NZ_JAMPKX010000008.1"/>
</dbReference>
<gene>
    <name evidence="3" type="ORF">NC992_17460</name>
</gene>
<keyword evidence="4" id="KW-1185">Reference proteome</keyword>
<dbReference type="EMBL" id="JAMPKX010000008">
    <property type="protein sequence ID" value="MEP0948675.1"/>
    <property type="molecule type" value="Genomic_DNA"/>
</dbReference>
<reference evidence="3 4" key="1">
    <citation type="submission" date="2022-04" db="EMBL/GenBank/DDBJ databases">
        <title>Positive selection, recombination, and allopatry shape intraspecific diversity of widespread and dominant cyanobacteria.</title>
        <authorList>
            <person name="Wei J."/>
            <person name="Shu W."/>
            <person name="Hu C."/>
        </authorList>
    </citation>
    <scope>NUCLEOTIDE SEQUENCE [LARGE SCALE GENOMIC DNA]</scope>
    <source>
        <strain evidence="3 4">DQ-A4</strain>
    </source>
</reference>
<feature type="compositionally biased region" description="Polar residues" evidence="1">
    <location>
        <begin position="367"/>
        <end position="376"/>
    </location>
</feature>
<evidence type="ECO:0000313" key="3">
    <source>
        <dbReference type="EMBL" id="MEP0948675.1"/>
    </source>
</evidence>
<comment type="caution">
    <text evidence="3">The sequence shown here is derived from an EMBL/GenBank/DDBJ whole genome shotgun (WGS) entry which is preliminary data.</text>
</comment>
<sequence length="528" mass="53435">MRVWALASCSGLLALAACSAEQSSSPNPSAAPPDGDAAEIKAQPGLTATASSPMARPEVRPRQVIQGSYRLNPAGTASSTARSNGETIPQAAALRDRLQRLRGQQGARLSPSTSLVNAPQPAALARPNLSQPKAEVAENPAFNVTQGNTFSTQGIAPLPTPSRPTPIAPEANPSAVNAPGFSSAALNPAQSASVARNYPTAPLTHQGYSARPQQQAPVLTVAQAEAETASSTTARLHGEALTAQQTDPAPRATTIPQVAVRPETPPEPSGLSLSTAANNNPAPIGAPAASPDPATRSATHQSSGNVALTPTPDLVSQAGTADHQSQGRTAAVNPGSVGQSPVLWESVRSGAATGEAVRSSALPESLPLNSASPQTNLVRPQLDPAAADIGSDPVMLTEEAAIAPSPTESAGILPNLNAQPEATALRNDAAPVLHHQSQITPETVHLIPTSGTPSKGLPVAYCISPSGQLLPTALEAQSSLASLPKFSPASPSDPSLDLDALSKDDSTELCMGLPAAAPEPATTSVTPD</sequence>
<feature type="region of interest" description="Disordered" evidence="1">
    <location>
        <begin position="484"/>
        <end position="528"/>
    </location>
</feature>
<feature type="compositionally biased region" description="Polar residues" evidence="1">
    <location>
        <begin position="317"/>
        <end position="328"/>
    </location>
</feature>
<feature type="compositionally biased region" description="Low complexity" evidence="1">
    <location>
        <begin position="276"/>
        <end position="294"/>
    </location>
</feature>
<evidence type="ECO:0000313" key="4">
    <source>
        <dbReference type="Proteomes" id="UP001482513"/>
    </source>
</evidence>
<feature type="compositionally biased region" description="Low complexity" evidence="1">
    <location>
        <begin position="487"/>
        <end position="499"/>
    </location>
</feature>
<organism evidence="3 4">
    <name type="scientific">Leptolyngbya subtilissima DQ-A4</name>
    <dbReference type="NCBI Taxonomy" id="2933933"/>
    <lineage>
        <taxon>Bacteria</taxon>
        <taxon>Bacillati</taxon>
        <taxon>Cyanobacteriota</taxon>
        <taxon>Cyanophyceae</taxon>
        <taxon>Leptolyngbyales</taxon>
        <taxon>Leptolyngbyaceae</taxon>
        <taxon>Leptolyngbya group</taxon>
        <taxon>Leptolyngbya</taxon>
    </lineage>
</organism>
<feature type="compositionally biased region" description="Pro residues" evidence="1">
    <location>
        <begin position="158"/>
        <end position="167"/>
    </location>
</feature>
<feature type="region of interest" description="Disordered" evidence="1">
    <location>
        <begin position="20"/>
        <end position="232"/>
    </location>
</feature>
<evidence type="ECO:0000256" key="2">
    <source>
        <dbReference type="SAM" id="SignalP"/>
    </source>
</evidence>
<feature type="compositionally biased region" description="Polar residues" evidence="1">
    <location>
        <begin position="142"/>
        <end position="154"/>
    </location>
</feature>
<name>A0ABV0K7E4_9CYAN</name>
<feature type="signal peptide" evidence="2">
    <location>
        <begin position="1"/>
        <end position="19"/>
    </location>
</feature>
<feature type="compositionally biased region" description="Low complexity" evidence="1">
    <location>
        <begin position="20"/>
        <end position="35"/>
    </location>
</feature>
<keyword evidence="2" id="KW-0732">Signal</keyword>
<protein>
    <submittedName>
        <fullName evidence="3">Uncharacterized protein</fullName>
    </submittedName>
</protein>